<dbReference type="AlphaFoldDB" id="A0AA88YIW4"/>
<keyword evidence="1" id="KW-0677">Repeat</keyword>
<dbReference type="InterPro" id="IPR002110">
    <property type="entry name" value="Ankyrin_rpt"/>
</dbReference>
<dbReference type="PROSITE" id="PS50297">
    <property type="entry name" value="ANK_REP_REGION"/>
    <property type="match status" value="2"/>
</dbReference>
<accession>A0AA88YIW4</accession>
<sequence>TKLDEHRSQIFEAVLEDDATKLSNVVETVKKYFILSDVMDPNNGMMNALNFAIERGKFASTNYLIDVADENMLLHQYTVPDLNTPRTALHQLTITNDFAPEELKLARKILDRLKNKKEALTLETKFEVKGQRERTFPCLLLASLLGKKKLAKLYLEVGLTCGLDANQKNSKNDTAILWAARSGHDKIVKYLLKNDADPNIGNDKLSTALHWAVRYERKSTVETLLKFPKTDVNKMRSLGLFTPLIMASAYGFVDIVKVLIAHDADVNFRAPGGTVALHIAVEEGHIDVVRLLIRNKADLSIEDDKGDRAIIIAARKGFSQIVLSLLHWKDDPYKKNHMGHDAWYYAIESDDDKVLRVLLDYYHLKPEINTDTDWKCISDEIPSIHCSFHWKV</sequence>
<dbReference type="EMBL" id="VSWD01000003">
    <property type="protein sequence ID" value="KAK3106004.1"/>
    <property type="molecule type" value="Genomic_DNA"/>
</dbReference>
<proteinExistence type="predicted"/>
<organism evidence="4 5">
    <name type="scientific">Pinctada imbricata</name>
    <name type="common">Atlantic pearl-oyster</name>
    <name type="synonym">Pinctada martensii</name>
    <dbReference type="NCBI Taxonomy" id="66713"/>
    <lineage>
        <taxon>Eukaryota</taxon>
        <taxon>Metazoa</taxon>
        <taxon>Spiralia</taxon>
        <taxon>Lophotrochozoa</taxon>
        <taxon>Mollusca</taxon>
        <taxon>Bivalvia</taxon>
        <taxon>Autobranchia</taxon>
        <taxon>Pteriomorphia</taxon>
        <taxon>Pterioida</taxon>
        <taxon>Pterioidea</taxon>
        <taxon>Pteriidae</taxon>
        <taxon>Pinctada</taxon>
    </lineage>
</organism>
<feature type="non-terminal residue" evidence="4">
    <location>
        <position position="1"/>
    </location>
</feature>
<feature type="repeat" description="ANK" evidence="3">
    <location>
        <begin position="239"/>
        <end position="271"/>
    </location>
</feature>
<dbReference type="PANTHER" id="PTHR24166:SF48">
    <property type="entry name" value="PROTEIN VAPYRIN"/>
    <property type="match status" value="1"/>
</dbReference>
<feature type="repeat" description="ANK" evidence="3">
    <location>
        <begin position="171"/>
        <end position="203"/>
    </location>
</feature>
<reference evidence="4" key="1">
    <citation type="submission" date="2019-08" db="EMBL/GenBank/DDBJ databases">
        <title>The improved chromosome-level genome for the pearl oyster Pinctada fucata martensii using PacBio sequencing and Hi-C.</title>
        <authorList>
            <person name="Zheng Z."/>
        </authorList>
    </citation>
    <scope>NUCLEOTIDE SEQUENCE</scope>
    <source>
        <strain evidence="4">ZZ-2019</strain>
        <tissue evidence="4">Adductor muscle</tissue>
    </source>
</reference>
<keyword evidence="5" id="KW-1185">Reference proteome</keyword>
<dbReference type="InterPro" id="IPR050889">
    <property type="entry name" value="Dendritic_Spine_Reg/Scaffold"/>
</dbReference>
<evidence type="ECO:0000256" key="2">
    <source>
        <dbReference type="ARBA" id="ARBA00023043"/>
    </source>
</evidence>
<dbReference type="Proteomes" id="UP001186944">
    <property type="component" value="Unassembled WGS sequence"/>
</dbReference>
<dbReference type="Pfam" id="PF12796">
    <property type="entry name" value="Ank_2"/>
    <property type="match status" value="2"/>
</dbReference>
<dbReference type="SMART" id="SM00248">
    <property type="entry name" value="ANK"/>
    <property type="match status" value="5"/>
</dbReference>
<dbReference type="Gene3D" id="1.25.40.20">
    <property type="entry name" value="Ankyrin repeat-containing domain"/>
    <property type="match status" value="2"/>
</dbReference>
<dbReference type="PANTHER" id="PTHR24166">
    <property type="entry name" value="ROLLING PEBBLES, ISOFORM B"/>
    <property type="match status" value="1"/>
</dbReference>
<evidence type="ECO:0000313" key="5">
    <source>
        <dbReference type="Proteomes" id="UP001186944"/>
    </source>
</evidence>
<gene>
    <name evidence="4" type="ORF">FSP39_010729</name>
</gene>
<evidence type="ECO:0000256" key="3">
    <source>
        <dbReference type="PROSITE-ProRule" id="PRU00023"/>
    </source>
</evidence>
<dbReference type="SUPFAM" id="SSF48403">
    <property type="entry name" value="Ankyrin repeat"/>
    <property type="match status" value="1"/>
</dbReference>
<evidence type="ECO:0000256" key="1">
    <source>
        <dbReference type="ARBA" id="ARBA00022737"/>
    </source>
</evidence>
<name>A0AA88YIW4_PINIB</name>
<comment type="caution">
    <text evidence="4">The sequence shown here is derived from an EMBL/GenBank/DDBJ whole genome shotgun (WGS) entry which is preliminary data.</text>
</comment>
<evidence type="ECO:0008006" key="6">
    <source>
        <dbReference type="Google" id="ProtNLM"/>
    </source>
</evidence>
<feature type="repeat" description="ANK" evidence="3">
    <location>
        <begin position="272"/>
        <end position="304"/>
    </location>
</feature>
<protein>
    <recommendedName>
        <fullName evidence="6">Ankyrin repeat protein</fullName>
    </recommendedName>
</protein>
<keyword evidence="2 3" id="KW-0040">ANK repeat</keyword>
<evidence type="ECO:0000313" key="4">
    <source>
        <dbReference type="EMBL" id="KAK3106004.1"/>
    </source>
</evidence>
<dbReference type="PROSITE" id="PS50088">
    <property type="entry name" value="ANK_REPEAT"/>
    <property type="match status" value="3"/>
</dbReference>
<dbReference type="InterPro" id="IPR036770">
    <property type="entry name" value="Ankyrin_rpt-contain_sf"/>
</dbReference>